<keyword evidence="2 6" id="KW-0813">Transport</keyword>
<feature type="transmembrane region" description="Helical" evidence="6">
    <location>
        <begin position="253"/>
        <end position="272"/>
    </location>
</feature>
<reference evidence="7" key="1">
    <citation type="journal article" date="2019" name="PLoS Negl. Trop. Dis.">
        <title>Revisiting the worldwide diversity of Leptospira species in the environment.</title>
        <authorList>
            <person name="Vincent A.T."/>
            <person name="Schiettekatte O."/>
            <person name="Bourhy P."/>
            <person name="Veyrier F.J."/>
            <person name="Picardeau M."/>
        </authorList>
    </citation>
    <scope>NUCLEOTIDE SEQUENCE [LARGE SCALE GENOMIC DNA]</scope>
    <source>
        <strain evidence="7">201702476</strain>
    </source>
</reference>
<gene>
    <name evidence="7" type="ORF">EHQ58_16090</name>
</gene>
<dbReference type="Proteomes" id="UP000297693">
    <property type="component" value="Unassembled WGS sequence"/>
</dbReference>
<dbReference type="AlphaFoldDB" id="A0A4R9JXB5"/>
<keyword evidence="8" id="KW-1185">Reference proteome</keyword>
<dbReference type="RefSeq" id="WP_135624932.1">
    <property type="nucleotide sequence ID" value="NZ_RQGD01000045.1"/>
</dbReference>
<feature type="transmembrane region" description="Helical" evidence="6">
    <location>
        <begin position="185"/>
        <end position="205"/>
    </location>
</feature>
<feature type="transmembrane region" description="Helical" evidence="6">
    <location>
        <begin position="149"/>
        <end position="173"/>
    </location>
</feature>
<dbReference type="Pfam" id="PF01384">
    <property type="entry name" value="PHO4"/>
    <property type="match status" value="1"/>
</dbReference>
<feature type="transmembrane region" description="Helical" evidence="6">
    <location>
        <begin position="78"/>
        <end position="99"/>
    </location>
</feature>
<evidence type="ECO:0000256" key="6">
    <source>
        <dbReference type="RuleBase" id="RU363058"/>
    </source>
</evidence>
<feature type="transmembrane region" description="Helical" evidence="6">
    <location>
        <begin position="456"/>
        <end position="478"/>
    </location>
</feature>
<dbReference type="PANTHER" id="PTHR11101:SF16">
    <property type="entry name" value="PHOSPHATE TRANSPORTER"/>
    <property type="match status" value="1"/>
</dbReference>
<evidence type="ECO:0000313" key="8">
    <source>
        <dbReference type="Proteomes" id="UP000297693"/>
    </source>
</evidence>
<keyword evidence="4 6" id="KW-1133">Transmembrane helix</keyword>
<evidence type="ECO:0000256" key="2">
    <source>
        <dbReference type="ARBA" id="ARBA00022448"/>
    </source>
</evidence>
<accession>A0A4R9JXB5</accession>
<protein>
    <recommendedName>
        <fullName evidence="6">Phosphate transporter</fullName>
    </recommendedName>
</protein>
<dbReference type="PANTHER" id="PTHR11101">
    <property type="entry name" value="PHOSPHATE TRANSPORTER"/>
    <property type="match status" value="1"/>
</dbReference>
<dbReference type="GO" id="GO:0035435">
    <property type="term" value="P:phosphate ion transmembrane transport"/>
    <property type="evidence" value="ECO:0007669"/>
    <property type="project" value="TreeGrafter"/>
</dbReference>
<keyword evidence="5 6" id="KW-0472">Membrane</keyword>
<sequence>MDFNIYQTVILLMFLLAISDLIVGVANDAVNFTNSAVGSKVSSRSVILIVASLGILIGSISSTGMMEVARKGIFRPELFSLENLIFIFLSVMITDILLLDFYNTFGLPTSTTVSLVFELFGASLMMAFLTKPVGTDAFDYINSQSAIKIISGIFLSILVAFIMGMIAQGISRLIFTFNFKESMKYFGGFFAAISTSIVSFFIIISALKDSSLSSTEINTFVSNNFFLLISGTTLVLWVAFQSLILLNYNIFKFIILFGTFALAVAFAGNDLVNFVGVPIAGYNTVQLIQETGDPQAFGTGLTGKVKVPQMFLIFSAFIMILTLLLSKKAHTVTKTEISLASEKNEHELFSSNIIGRRLVAVFLDFWTALKAILPDSFKTLIKNRYKRNKDSETESKAFDPLRASVNITTASLIIMTGSLYKLPLSTTFVTFMVAMGSSLADKAWTRQSSVSRVSGVLTVIAGWFVTAMVTTIVSAAVVTFFYFFHFYALILLIPILLFLVYYFSKIHKAREIDFKESLESINMLRTNPESSIHSMLTTLSQNVIEAGKTLDNILLAHSTGNAKSLKGTKKILQRLSLQYSTHMSRIAEIDDSDLSEIAWLSAFSIESSLHNFRRVINNIISIRDSVSFKLENYFTALSKEEDTDLSDLKKSIHELFKAVEKISNKNSAKVTSTKPFQKKLANLKYSIHKDQIKRVKKGKSHLNDLVPYLMIVEEMMDLNNNLIELHENLEKTLSIGTGKKRPTKKS</sequence>
<dbReference type="OrthoDB" id="9779554at2"/>
<feature type="transmembrane region" description="Helical" evidence="6">
    <location>
        <begin position="307"/>
        <end position="325"/>
    </location>
</feature>
<comment type="similarity">
    <text evidence="6">Belongs to the inorganic phosphate transporter (PiT) (TC 2.A.20) family.</text>
</comment>
<proteinExistence type="inferred from homology"/>
<evidence type="ECO:0000256" key="1">
    <source>
        <dbReference type="ARBA" id="ARBA00004141"/>
    </source>
</evidence>
<organism evidence="7 8">
    <name type="scientific">Leptospira ognonensis</name>
    <dbReference type="NCBI Taxonomy" id="2484945"/>
    <lineage>
        <taxon>Bacteria</taxon>
        <taxon>Pseudomonadati</taxon>
        <taxon>Spirochaetota</taxon>
        <taxon>Spirochaetia</taxon>
        <taxon>Leptospirales</taxon>
        <taxon>Leptospiraceae</taxon>
        <taxon>Leptospira</taxon>
    </lineage>
</organism>
<evidence type="ECO:0000256" key="3">
    <source>
        <dbReference type="ARBA" id="ARBA00022692"/>
    </source>
</evidence>
<name>A0A4R9JXB5_9LEPT</name>
<evidence type="ECO:0000313" key="7">
    <source>
        <dbReference type="EMBL" id="TGL56714.1"/>
    </source>
</evidence>
<keyword evidence="3 6" id="KW-0812">Transmembrane</keyword>
<dbReference type="InterPro" id="IPR001204">
    <property type="entry name" value="Phos_transporter"/>
</dbReference>
<evidence type="ECO:0000256" key="4">
    <source>
        <dbReference type="ARBA" id="ARBA00022989"/>
    </source>
</evidence>
<dbReference type="GO" id="GO:0016020">
    <property type="term" value="C:membrane"/>
    <property type="evidence" value="ECO:0007669"/>
    <property type="project" value="UniProtKB-SubCell"/>
</dbReference>
<feature type="transmembrane region" description="Helical" evidence="6">
    <location>
        <begin position="6"/>
        <end position="26"/>
    </location>
</feature>
<feature type="transmembrane region" description="Helical" evidence="6">
    <location>
        <begin position="46"/>
        <end position="66"/>
    </location>
</feature>
<comment type="caution">
    <text evidence="7">The sequence shown here is derived from an EMBL/GenBank/DDBJ whole genome shotgun (WGS) entry which is preliminary data.</text>
</comment>
<feature type="transmembrane region" description="Helical" evidence="6">
    <location>
        <begin position="484"/>
        <end position="503"/>
    </location>
</feature>
<keyword evidence="6" id="KW-0592">Phosphate transport</keyword>
<dbReference type="GO" id="GO:0005315">
    <property type="term" value="F:phosphate transmembrane transporter activity"/>
    <property type="evidence" value="ECO:0007669"/>
    <property type="project" value="InterPro"/>
</dbReference>
<evidence type="ECO:0000256" key="5">
    <source>
        <dbReference type="ARBA" id="ARBA00023136"/>
    </source>
</evidence>
<feature type="transmembrane region" description="Helical" evidence="6">
    <location>
        <begin position="225"/>
        <end position="246"/>
    </location>
</feature>
<feature type="transmembrane region" description="Helical" evidence="6">
    <location>
        <begin position="111"/>
        <end position="129"/>
    </location>
</feature>
<dbReference type="EMBL" id="RQGD01000045">
    <property type="protein sequence ID" value="TGL56714.1"/>
    <property type="molecule type" value="Genomic_DNA"/>
</dbReference>
<comment type="subcellular location">
    <subcellularLocation>
        <location evidence="1 6">Membrane</location>
        <topology evidence="1 6">Multi-pass membrane protein</topology>
    </subcellularLocation>
</comment>